<gene>
    <name evidence="1" type="ORF">FHY67_03165</name>
</gene>
<dbReference type="EMBL" id="VFBM01000002">
    <property type="protein sequence ID" value="TNX93464.1"/>
    <property type="molecule type" value="Genomic_DNA"/>
</dbReference>
<proteinExistence type="predicted"/>
<dbReference type="AlphaFoldDB" id="A0A8H2PV78"/>
<protein>
    <submittedName>
        <fullName evidence="1">Uncharacterized protein</fullName>
    </submittedName>
</protein>
<sequence>MRCYKSYDTKKFFEQKNLELAVEKIMSIQDFAFKLSKKIQEQHSVKISRSHIYELIALDQGYKTYNAFVSQNLIIQVQYDDSEEYYQHELVNALSLEVFKNPPESDYSNYDEDDLHWDDYEGRQLLDQIKNLITRLQSLSKLDIPEEIHFSIAKTVYQELLYLNIEVINFRVMRESLSHVYFDNGLLNTFELRYESDYGYFEGDDFEFNIIGEHLESILSYAKDRKNLDAYALVAGYYRYLANQIAPYGRNGSNFGSCWDNDKQKYIKSEETTKNKEKYDEYIKQAELYESYIKDYPLNLAEINFDVDEDEVYQQMLYLCNQGDTEAIEHFLYQRLFKNTGEAWLYIYLAQLCDVDFTQDDLRAYNAYTGEAYDDYGPMEVSGREAIQYVINLPDLPEAQDALARKIANELFEKI</sequence>
<evidence type="ECO:0000313" key="1">
    <source>
        <dbReference type="EMBL" id="TNX93464.1"/>
    </source>
</evidence>
<dbReference type="Proteomes" id="UP000314285">
    <property type="component" value="Unassembled WGS sequence"/>
</dbReference>
<reference evidence="1 2" key="1">
    <citation type="submission" date="2019-06" db="EMBL/GenBank/DDBJ databases">
        <title>Genome of Acinetobacter radioresistens APH1, a phenol degrading strain.</title>
        <authorList>
            <person name="Liu Y."/>
        </authorList>
    </citation>
    <scope>NUCLEOTIDE SEQUENCE [LARGE SCALE GENOMIC DNA]</scope>
    <source>
        <strain evidence="1 2">APH1</strain>
    </source>
</reference>
<accession>A0A8H2PV78</accession>
<name>A0A8H2PV78_ACIRA</name>
<comment type="caution">
    <text evidence="1">The sequence shown here is derived from an EMBL/GenBank/DDBJ whole genome shotgun (WGS) entry which is preliminary data.</text>
</comment>
<organism evidence="1 2">
    <name type="scientific">Acinetobacter radioresistens</name>
    <dbReference type="NCBI Taxonomy" id="40216"/>
    <lineage>
        <taxon>Bacteria</taxon>
        <taxon>Pseudomonadati</taxon>
        <taxon>Pseudomonadota</taxon>
        <taxon>Gammaproteobacteria</taxon>
        <taxon>Moraxellales</taxon>
        <taxon>Moraxellaceae</taxon>
        <taxon>Acinetobacter</taxon>
    </lineage>
</organism>
<evidence type="ECO:0000313" key="2">
    <source>
        <dbReference type="Proteomes" id="UP000314285"/>
    </source>
</evidence>